<evidence type="ECO:0000256" key="2">
    <source>
        <dbReference type="SAM" id="MobiDB-lite"/>
    </source>
</evidence>
<proteinExistence type="evidence at transcript level"/>
<organism evidence="3">
    <name type="scientific">Caligus clemensi</name>
    <name type="common">Sea louse</name>
    <dbReference type="NCBI Taxonomy" id="344056"/>
    <lineage>
        <taxon>Eukaryota</taxon>
        <taxon>Metazoa</taxon>
        <taxon>Ecdysozoa</taxon>
        <taxon>Arthropoda</taxon>
        <taxon>Crustacea</taxon>
        <taxon>Multicrustacea</taxon>
        <taxon>Hexanauplia</taxon>
        <taxon>Copepoda</taxon>
        <taxon>Siphonostomatoida</taxon>
        <taxon>Caligidae</taxon>
        <taxon>Caligus</taxon>
    </lineage>
</organism>
<accession>C1C2D7</accession>
<name>C1C2D7_CALCM</name>
<dbReference type="InterPro" id="IPR005024">
    <property type="entry name" value="Snf7_fam"/>
</dbReference>
<evidence type="ECO:0000313" key="3">
    <source>
        <dbReference type="EMBL" id="ACO15440.1"/>
    </source>
</evidence>
<feature type="compositionally biased region" description="Basic and acidic residues" evidence="2">
    <location>
        <begin position="207"/>
        <end position="220"/>
    </location>
</feature>
<dbReference type="Gene3D" id="6.10.140.1230">
    <property type="match status" value="1"/>
</dbReference>
<sequence>MGLFGRSKSPSPKDRVNEWCKKLRKEGYNLDRQIRQIQREEMKVTRSIKESAKRGDKDSCRILAKEVVQSRKAVSKIYTAKANLNSVEMQMKNQAAQVRLAGTLSKSTEVMVCMQKLVKLPEIASTMQELSKEMMKAGIFEEMMEDVMDNEPEELEDDVQNEVDKVMAELTEGDRKTIEKAPSVPKASIDVPEREDSEEEEEEEEGIKDMKERLEALKSY</sequence>
<feature type="region of interest" description="Disordered" evidence="2">
    <location>
        <begin position="171"/>
        <end position="220"/>
    </location>
</feature>
<feature type="compositionally biased region" description="Acidic residues" evidence="2">
    <location>
        <begin position="193"/>
        <end position="206"/>
    </location>
</feature>
<dbReference type="PANTHER" id="PTHR10476">
    <property type="entry name" value="CHARGED MULTIVESICULAR BODY PROTEIN"/>
    <property type="match status" value="1"/>
</dbReference>
<gene>
    <name evidence="3" type="primary">CHMP3</name>
</gene>
<dbReference type="GO" id="GO:0007034">
    <property type="term" value="P:vacuolar transport"/>
    <property type="evidence" value="ECO:0007669"/>
    <property type="project" value="InterPro"/>
</dbReference>
<dbReference type="Pfam" id="PF03357">
    <property type="entry name" value="Snf7"/>
    <property type="match status" value="1"/>
</dbReference>
<protein>
    <submittedName>
        <fullName evidence="3">Charged multivesicular body protein 3</fullName>
    </submittedName>
</protein>
<dbReference type="EMBL" id="BT081016">
    <property type="protein sequence ID" value="ACO15440.1"/>
    <property type="molecule type" value="mRNA"/>
</dbReference>
<evidence type="ECO:0000256" key="1">
    <source>
        <dbReference type="ARBA" id="ARBA00006190"/>
    </source>
</evidence>
<dbReference type="AlphaFoldDB" id="C1C2D7"/>
<comment type="similarity">
    <text evidence="1">Belongs to the SNF7 family.</text>
</comment>
<reference evidence="3" key="1">
    <citation type="submission" date="2009-03" db="EMBL/GenBank/DDBJ databases">
        <title>Caligus clemensi ESTs and full-length cDNAs.</title>
        <authorList>
            <person name="Yasuike M."/>
            <person name="von Schalburg K."/>
            <person name="Cooper G."/>
            <person name="Leong J."/>
            <person name="Jones S.R.M."/>
            <person name="Koop B.F."/>
        </authorList>
    </citation>
    <scope>NUCLEOTIDE SEQUENCE</scope>
    <source>
        <tissue evidence="3">Whole</tissue>
    </source>
</reference>